<dbReference type="InterPro" id="IPR019468">
    <property type="entry name" value="AdenyloSucc_lyase_C"/>
</dbReference>
<dbReference type="SUPFAM" id="SSF48557">
    <property type="entry name" value="L-aspartase-like"/>
    <property type="match status" value="1"/>
</dbReference>
<dbReference type="AlphaFoldDB" id="A0A7W4PLR9"/>
<comment type="caution">
    <text evidence="3">The sequence shown here is derived from an EMBL/GenBank/DDBJ whole genome shotgun (WGS) entry which is preliminary data.</text>
</comment>
<dbReference type="PRINTS" id="PR00145">
    <property type="entry name" value="ARGSUCLYASE"/>
</dbReference>
<comment type="similarity">
    <text evidence="1">Belongs to the class-II fumarase/aspartase family.</text>
</comment>
<evidence type="ECO:0000313" key="3">
    <source>
        <dbReference type="EMBL" id="MBB2199121.1"/>
    </source>
</evidence>
<feature type="domain" description="Adenylosuccinate lyase C-terminal" evidence="2">
    <location>
        <begin position="364"/>
        <end position="443"/>
    </location>
</feature>
<name>A0A7W4PLR9_9PROT</name>
<dbReference type="Gene3D" id="1.10.40.30">
    <property type="entry name" value="Fumarase/aspartase (C-terminal domain)"/>
    <property type="match status" value="1"/>
</dbReference>
<dbReference type="RefSeq" id="WP_183010104.1">
    <property type="nucleotide sequence ID" value="NZ_JABEQP010000015.1"/>
</dbReference>
<evidence type="ECO:0000256" key="1">
    <source>
        <dbReference type="ARBA" id="ARBA00034772"/>
    </source>
</evidence>
<dbReference type="GO" id="GO:0016829">
    <property type="term" value="F:lyase activity"/>
    <property type="evidence" value="ECO:0007669"/>
    <property type="project" value="UniProtKB-KW"/>
</dbReference>
<dbReference type="Gene3D" id="1.20.200.10">
    <property type="entry name" value="Fumarase/aspartase (Central domain)"/>
    <property type="match status" value="1"/>
</dbReference>
<dbReference type="EMBL" id="JABEQP010000015">
    <property type="protein sequence ID" value="MBB2199121.1"/>
    <property type="molecule type" value="Genomic_DNA"/>
</dbReference>
<organism evidence="3 4">
    <name type="scientific">Gluconacetobacter dulcium</name>
    <dbReference type="NCBI Taxonomy" id="2729096"/>
    <lineage>
        <taxon>Bacteria</taxon>
        <taxon>Pseudomonadati</taxon>
        <taxon>Pseudomonadota</taxon>
        <taxon>Alphaproteobacteria</taxon>
        <taxon>Acetobacterales</taxon>
        <taxon>Acetobacteraceae</taxon>
        <taxon>Gluconacetobacter</taxon>
    </lineage>
</organism>
<dbReference type="InterPro" id="IPR000362">
    <property type="entry name" value="Fumarate_lyase_fam"/>
</dbReference>
<gene>
    <name evidence="3" type="ORF">HLH44_16995</name>
</gene>
<keyword evidence="3" id="KW-0456">Lyase</keyword>
<dbReference type="PANTHER" id="PTHR43172">
    <property type="entry name" value="ADENYLOSUCCINATE LYASE"/>
    <property type="match status" value="1"/>
</dbReference>
<evidence type="ECO:0000259" key="2">
    <source>
        <dbReference type="SMART" id="SM00998"/>
    </source>
</evidence>
<evidence type="ECO:0000313" key="4">
    <source>
        <dbReference type="Proteomes" id="UP000530320"/>
    </source>
</evidence>
<dbReference type="Proteomes" id="UP000530320">
    <property type="component" value="Unassembled WGS sequence"/>
</dbReference>
<dbReference type="InterPro" id="IPR008948">
    <property type="entry name" value="L-Aspartase-like"/>
</dbReference>
<reference evidence="3 4" key="1">
    <citation type="submission" date="2020-04" db="EMBL/GenBank/DDBJ databases">
        <title>Description of novel Gluconacetobacter.</title>
        <authorList>
            <person name="Sombolestani A."/>
        </authorList>
    </citation>
    <scope>NUCLEOTIDE SEQUENCE [LARGE SCALE GENOMIC DNA]</scope>
    <source>
        <strain evidence="3 4">LMG 22058</strain>
    </source>
</reference>
<dbReference type="InterPro" id="IPR022761">
    <property type="entry name" value="Fumarate_lyase_N"/>
</dbReference>
<dbReference type="PANTHER" id="PTHR43172:SF2">
    <property type="entry name" value="ADENYLOSUCCINATE LYASE C-TERMINAL DOMAIN-CONTAINING PROTEIN"/>
    <property type="match status" value="1"/>
</dbReference>
<proteinExistence type="inferred from homology"/>
<dbReference type="PRINTS" id="PR00149">
    <property type="entry name" value="FUMRATELYASE"/>
</dbReference>
<dbReference type="Pfam" id="PF00206">
    <property type="entry name" value="Lyase_1"/>
    <property type="match status" value="1"/>
</dbReference>
<dbReference type="SMART" id="SM00998">
    <property type="entry name" value="ADSL_C"/>
    <property type="match status" value="1"/>
</dbReference>
<dbReference type="Pfam" id="PF10397">
    <property type="entry name" value="ADSL_C"/>
    <property type="match status" value="1"/>
</dbReference>
<dbReference type="FunFam" id="1.20.200.10:FF:000014">
    <property type="entry name" value="3-carboxy-cis,cis-muconate cycloisomerase"/>
    <property type="match status" value="1"/>
</dbReference>
<dbReference type="CDD" id="cd01597">
    <property type="entry name" value="pCLME"/>
    <property type="match status" value="1"/>
</dbReference>
<accession>A0A7W4PLR9</accession>
<protein>
    <submittedName>
        <fullName evidence="3">Adenylosuccinate lyase family protein</fullName>
    </submittedName>
</protein>
<sequence length="473" mass="51030">MATSVIDSPVFRDLFTEPRVRKIWSDSGRTEQYLAVEAALSEVQGRLGIIPADAAKKIASVCLLEKIDMVRLADETAEIGYPVLPLVHQIQSLAGDAGDWCHWGATTQDITDTATVLQIKASLDVVADLLERCIAAASGLARAHRDLPMVGRSNLQQAVPITFGFKMARLAASLLRHRERLAELRPRIEVLEFGGACGTLASLGDRGLDVQKVLADTLGLARPPITWHTDRDSIAETACFLGLVTGTLSKFATDLKTMMMTEVNEAAEPFVLNRGSSSTMPQKRNPISCCYITACAASVRQSTAALLGSMDADHERSTGPWEIEWIELPRIFSLASGALSQAAFVLEGLEVNGDRMAANLGITKGLIMSEAVMMALAPKIGRGQAHDMLYKVCRAALEQNRSLAEMLKADDAVTEQLSHRQIDHLTDPARYLGCAGEMIDAVLAHSTTSDHDPITTLAENLDEGSPSRAIADS</sequence>